<organism evidence="2 3">
    <name type="scientific">Neurospora intermedia</name>
    <dbReference type="NCBI Taxonomy" id="5142"/>
    <lineage>
        <taxon>Eukaryota</taxon>
        <taxon>Fungi</taxon>
        <taxon>Dikarya</taxon>
        <taxon>Ascomycota</taxon>
        <taxon>Pezizomycotina</taxon>
        <taxon>Sordariomycetes</taxon>
        <taxon>Sordariomycetidae</taxon>
        <taxon>Sordariales</taxon>
        <taxon>Sordariaceae</taxon>
        <taxon>Neurospora</taxon>
    </lineage>
</organism>
<sequence>MDKADKDTGTHTAFTKMRHTRLVLDIYLACTRYHAFLQPDTSWLPFFRFLTFHLHPCALARHFSEHSNLFPSFFCSHTYPPSAHPSCSRLYQAPRHDKGYIGWTHMIRYPFDSWKCWSLFFFSSISRGSESLTCQGPATNPISTCAQFSARCYFRPQLTLHTAPSGTQPVNQVNTGADTPSTVAEALPWNGPFRPLPRVCEATIWLPPMERAHHTGPGRVGSCNVQGGGGGEGNTDSRGTMAFSGM</sequence>
<proteinExistence type="predicted"/>
<accession>A0ABR3DKE1</accession>
<feature type="region of interest" description="Disordered" evidence="1">
    <location>
        <begin position="224"/>
        <end position="246"/>
    </location>
</feature>
<evidence type="ECO:0000256" key="1">
    <source>
        <dbReference type="SAM" id="MobiDB-lite"/>
    </source>
</evidence>
<reference evidence="2 3" key="1">
    <citation type="submission" date="2023-09" db="EMBL/GenBank/DDBJ databases">
        <title>Multi-omics analysis of a traditional fermented food reveals byproduct-associated fungal strains for waste-to-food upcycling.</title>
        <authorList>
            <consortium name="Lawrence Berkeley National Laboratory"/>
            <person name="Rekdal V.M."/>
            <person name="Villalobos-Escobedo J.M."/>
            <person name="Rodriguez-Valeron N."/>
            <person name="Garcia M.O."/>
            <person name="Vasquez D.P."/>
            <person name="Damayanti I."/>
            <person name="Sorensen P.M."/>
            <person name="Baidoo E.E."/>
            <person name="De Carvalho A.C."/>
            <person name="Riley R."/>
            <person name="Lipzen A."/>
            <person name="He G."/>
            <person name="Yan M."/>
            <person name="Haridas S."/>
            <person name="Daum C."/>
            <person name="Yoshinaga Y."/>
            <person name="Ng V."/>
            <person name="Grigoriev I.V."/>
            <person name="Munk R."/>
            <person name="Nuraida L."/>
            <person name="Wijaya C.H."/>
            <person name="Morales P.-C."/>
            <person name="Keasling J.D."/>
        </authorList>
    </citation>
    <scope>NUCLEOTIDE SEQUENCE [LARGE SCALE GENOMIC DNA]</scope>
    <source>
        <strain evidence="2 3">FGSC 2613</strain>
    </source>
</reference>
<evidence type="ECO:0000313" key="3">
    <source>
        <dbReference type="Proteomes" id="UP001451303"/>
    </source>
</evidence>
<keyword evidence="3" id="KW-1185">Reference proteome</keyword>
<protein>
    <submittedName>
        <fullName evidence="2">Uncharacterized protein</fullName>
    </submittedName>
</protein>
<gene>
    <name evidence="2" type="ORF">QR685DRAFT_153546</name>
</gene>
<name>A0ABR3DKE1_NEUIN</name>
<dbReference type="EMBL" id="JAVLET010000002">
    <property type="protein sequence ID" value="KAL0472753.1"/>
    <property type="molecule type" value="Genomic_DNA"/>
</dbReference>
<evidence type="ECO:0000313" key="2">
    <source>
        <dbReference type="EMBL" id="KAL0472753.1"/>
    </source>
</evidence>
<comment type="caution">
    <text evidence="2">The sequence shown here is derived from an EMBL/GenBank/DDBJ whole genome shotgun (WGS) entry which is preliminary data.</text>
</comment>
<dbReference type="Proteomes" id="UP001451303">
    <property type="component" value="Unassembled WGS sequence"/>
</dbReference>